<protein>
    <submittedName>
        <fullName evidence="1">Uncharacterized protein</fullName>
    </submittedName>
</protein>
<name>A0A5C8ZTZ6_9GAMM</name>
<organism evidence="1 2">
    <name type="scientific">Parahaliea maris</name>
    <dbReference type="NCBI Taxonomy" id="2716870"/>
    <lineage>
        <taxon>Bacteria</taxon>
        <taxon>Pseudomonadati</taxon>
        <taxon>Pseudomonadota</taxon>
        <taxon>Gammaproteobacteria</taxon>
        <taxon>Cellvibrionales</taxon>
        <taxon>Halieaceae</taxon>
        <taxon>Parahaliea</taxon>
    </lineage>
</organism>
<dbReference type="AlphaFoldDB" id="A0A5C8ZTZ6"/>
<evidence type="ECO:0000313" key="2">
    <source>
        <dbReference type="Proteomes" id="UP000321039"/>
    </source>
</evidence>
<proteinExistence type="predicted"/>
<keyword evidence="2" id="KW-1185">Reference proteome</keyword>
<dbReference type="EMBL" id="VRZA01000005">
    <property type="protein sequence ID" value="TXS91973.1"/>
    <property type="molecule type" value="Genomic_DNA"/>
</dbReference>
<gene>
    <name evidence="1" type="ORF">FV139_14705</name>
</gene>
<dbReference type="Proteomes" id="UP000321039">
    <property type="component" value="Unassembled WGS sequence"/>
</dbReference>
<sequence>MKEIPEGRETYTAEPIKSDIDEAMFLGNPVLDNVVNCLVALGSEVWACKRRTKVLEAVLAKKGISQEEIERYQPSAAEVEAWEEDRDRFLALAMGPLGFQSHVPASARFSRK</sequence>
<reference evidence="1 2" key="1">
    <citation type="submission" date="2019-08" db="EMBL/GenBank/DDBJ databases">
        <title>Parahaliea maris sp. nov., isolated from the surface seawater.</title>
        <authorList>
            <person name="Liu Y."/>
        </authorList>
    </citation>
    <scope>NUCLEOTIDE SEQUENCE [LARGE SCALE GENOMIC DNA]</scope>
    <source>
        <strain evidence="1 2">HSLHS9</strain>
    </source>
</reference>
<evidence type="ECO:0000313" key="1">
    <source>
        <dbReference type="EMBL" id="TXS91973.1"/>
    </source>
</evidence>
<dbReference type="RefSeq" id="WP_148069212.1">
    <property type="nucleotide sequence ID" value="NZ_VRZA01000005.1"/>
</dbReference>
<comment type="caution">
    <text evidence="1">The sequence shown here is derived from an EMBL/GenBank/DDBJ whole genome shotgun (WGS) entry which is preliminary data.</text>
</comment>
<accession>A0A5C8ZTZ6</accession>